<dbReference type="OrthoDB" id="8653364at2"/>
<protein>
    <submittedName>
        <fullName evidence="6">Gluconate 5-dehydrogenase</fullName>
    </submittedName>
</protein>
<dbReference type="SMART" id="SM00822">
    <property type="entry name" value="PKS_KR"/>
    <property type="match status" value="1"/>
</dbReference>
<dbReference type="PANTHER" id="PTHR43618:SF8">
    <property type="entry name" value="7ALPHA-HYDROXYSTEROID DEHYDROGENASE"/>
    <property type="match status" value="1"/>
</dbReference>
<dbReference type="FunFam" id="3.40.50.720:FF:000084">
    <property type="entry name" value="Short-chain dehydrogenase reductase"/>
    <property type="match status" value="1"/>
</dbReference>
<dbReference type="GO" id="GO:0016491">
    <property type="term" value="F:oxidoreductase activity"/>
    <property type="evidence" value="ECO:0007669"/>
    <property type="project" value="UniProtKB-KW"/>
</dbReference>
<reference evidence="6 7" key="1">
    <citation type="submission" date="2016-10" db="EMBL/GenBank/DDBJ databases">
        <authorList>
            <person name="de Groot N.N."/>
        </authorList>
    </citation>
    <scope>NUCLEOTIDE SEQUENCE [LARGE SCALE GENOMIC DNA]</scope>
    <source>
        <strain evidence="6 7">DSM 16957</strain>
    </source>
</reference>
<evidence type="ECO:0000313" key="7">
    <source>
        <dbReference type="Proteomes" id="UP000199603"/>
    </source>
</evidence>
<dbReference type="AlphaFoldDB" id="A0A1G6TZ03"/>
<keyword evidence="7" id="KW-1185">Reference proteome</keyword>
<dbReference type="InterPro" id="IPR052178">
    <property type="entry name" value="Sec_Metab_Biosynth_SDR"/>
</dbReference>
<proteinExistence type="inferred from homology"/>
<name>A0A1G6TZ03_9GAMM</name>
<dbReference type="NCBIfam" id="NF006070">
    <property type="entry name" value="PRK08213.1"/>
    <property type="match status" value="1"/>
</dbReference>
<comment type="similarity">
    <text evidence="1 4">Belongs to the short-chain dehydrogenases/reductases (SDR) family.</text>
</comment>
<dbReference type="Pfam" id="PF00106">
    <property type="entry name" value="adh_short"/>
    <property type="match status" value="1"/>
</dbReference>
<accession>A0A1G6TZ03</accession>
<dbReference type="SUPFAM" id="SSF51735">
    <property type="entry name" value="NAD(P)-binding Rossmann-fold domains"/>
    <property type="match status" value="1"/>
</dbReference>
<dbReference type="Proteomes" id="UP000199603">
    <property type="component" value="Unassembled WGS sequence"/>
</dbReference>
<sequence length="258" mass="26639">MGVRQLFELGGRVAVVTGGSRGLGLQIAEGLAEMGARLVITARKAEELAQAQAQLEAQGADVLAVPMDIAKPGAAAVLVDAALARFGRIDILVNNAGATWGARAEEHPPEAWAKVIDLNLNALFALTQEVARRCLLPQGKGRIINVSSVAGLGASPPEVLCAAAYHASKGAVVNLTRALAAEWGGRGITVNGICPGFFSSKMADKIIERSHELLTRLTPRGQMGGDEDLKGLAVLLASDASAHINGQNIAVDGGMSVL</sequence>
<dbReference type="InterPro" id="IPR057326">
    <property type="entry name" value="KR_dom"/>
</dbReference>
<dbReference type="InterPro" id="IPR036291">
    <property type="entry name" value="NAD(P)-bd_dom_sf"/>
</dbReference>
<evidence type="ECO:0000313" key="6">
    <source>
        <dbReference type="EMBL" id="SDD33525.1"/>
    </source>
</evidence>
<feature type="domain" description="Ketoreductase" evidence="5">
    <location>
        <begin position="12"/>
        <end position="193"/>
    </location>
</feature>
<dbReference type="PRINTS" id="PR00081">
    <property type="entry name" value="GDHRDH"/>
</dbReference>
<evidence type="ECO:0000259" key="5">
    <source>
        <dbReference type="SMART" id="SM00822"/>
    </source>
</evidence>
<evidence type="ECO:0000256" key="4">
    <source>
        <dbReference type="RuleBase" id="RU000363"/>
    </source>
</evidence>
<dbReference type="RefSeq" id="WP_091239590.1">
    <property type="nucleotide sequence ID" value="NZ_FNAG01000002.1"/>
</dbReference>
<gene>
    <name evidence="6" type="ORF">SAMN04488509_10246</name>
</gene>
<dbReference type="PANTHER" id="PTHR43618">
    <property type="entry name" value="7-ALPHA-HYDROXYSTEROID DEHYDROGENASE"/>
    <property type="match status" value="1"/>
</dbReference>
<evidence type="ECO:0000256" key="2">
    <source>
        <dbReference type="ARBA" id="ARBA00022857"/>
    </source>
</evidence>
<dbReference type="EMBL" id="FNAG01000002">
    <property type="protein sequence ID" value="SDD33525.1"/>
    <property type="molecule type" value="Genomic_DNA"/>
</dbReference>
<dbReference type="Gene3D" id="3.40.50.720">
    <property type="entry name" value="NAD(P)-binding Rossmann-like Domain"/>
    <property type="match status" value="1"/>
</dbReference>
<dbReference type="STRING" id="265719.SAMN04488509_10246"/>
<keyword evidence="3" id="KW-0560">Oxidoreductase</keyword>
<evidence type="ECO:0000256" key="1">
    <source>
        <dbReference type="ARBA" id="ARBA00006484"/>
    </source>
</evidence>
<organism evidence="6 7">
    <name type="scientific">Aquimonas voraii</name>
    <dbReference type="NCBI Taxonomy" id="265719"/>
    <lineage>
        <taxon>Bacteria</taxon>
        <taxon>Pseudomonadati</taxon>
        <taxon>Pseudomonadota</taxon>
        <taxon>Gammaproteobacteria</taxon>
        <taxon>Lysobacterales</taxon>
        <taxon>Lysobacteraceae</taxon>
        <taxon>Aquimonas</taxon>
    </lineage>
</organism>
<evidence type="ECO:0000256" key="3">
    <source>
        <dbReference type="ARBA" id="ARBA00023002"/>
    </source>
</evidence>
<keyword evidence="2" id="KW-0521">NADP</keyword>
<dbReference type="InterPro" id="IPR002347">
    <property type="entry name" value="SDR_fam"/>
</dbReference>
<dbReference type="PRINTS" id="PR00080">
    <property type="entry name" value="SDRFAMILY"/>
</dbReference>